<dbReference type="InterPro" id="IPR010290">
    <property type="entry name" value="TM_effector"/>
</dbReference>
<dbReference type="InterPro" id="IPR036259">
    <property type="entry name" value="MFS_trans_sf"/>
</dbReference>
<evidence type="ECO:0000313" key="10">
    <source>
        <dbReference type="Proteomes" id="UP000265715"/>
    </source>
</evidence>
<evidence type="ECO:0000256" key="4">
    <source>
        <dbReference type="ARBA" id="ARBA00022692"/>
    </source>
</evidence>
<evidence type="ECO:0000256" key="6">
    <source>
        <dbReference type="ARBA" id="ARBA00023136"/>
    </source>
</evidence>
<dbReference type="Gene3D" id="1.20.1250.20">
    <property type="entry name" value="MFS general substrate transporter like domains"/>
    <property type="match status" value="1"/>
</dbReference>
<dbReference type="GO" id="GO:0005886">
    <property type="term" value="C:plasma membrane"/>
    <property type="evidence" value="ECO:0007669"/>
    <property type="project" value="UniProtKB-SubCell"/>
</dbReference>
<feature type="transmembrane region" description="Helical" evidence="7">
    <location>
        <begin position="307"/>
        <end position="328"/>
    </location>
</feature>
<evidence type="ECO:0000256" key="5">
    <source>
        <dbReference type="ARBA" id="ARBA00022989"/>
    </source>
</evidence>
<feature type="transmembrane region" description="Helical" evidence="7">
    <location>
        <begin position="283"/>
        <end position="301"/>
    </location>
</feature>
<accession>A0A399E4Y2</accession>
<proteinExistence type="predicted"/>
<sequence>MLALALLRDPLYRNYWLALFISQLGTWMQAAAQGWLVLELTGSAERLGLVMVCQFLPSLVLSLPAGVLADRHSRRNLLLLTQGGMALLAGLMAVLILTDLIRYEYVLLFAFVYGAFNAIDLPVRQSFTVELAGRERYPGAIALNSFGFNVSRVAGPAVAGLLIAGFGLGWAYVLNALSFVIMLVLLLRTASRAVEPVHGSAVQQALEGLRYVWQEPLVRQVVLMVGLASLFGMNFQTLVPAYSRLVLGLDAEGYGFLMSAVGVGAIGAALLQAFTAQARPVRTLLGSGILALSLALLFLPLPPWGVAMVLAICGFGMITTLVNANTTVQLLVPDRLRGRVMSVYSMVLLGVAPVGGYLTGSLMDQLGGRTASLVLSLLLVLSALWLSRRPWPRTVEERPRSVGGQR</sequence>
<gene>
    <name evidence="9" type="ORF">Mterra_03728</name>
</gene>
<evidence type="ECO:0000256" key="1">
    <source>
        <dbReference type="ARBA" id="ARBA00004651"/>
    </source>
</evidence>
<feature type="transmembrane region" description="Helical" evidence="7">
    <location>
        <begin position="254"/>
        <end position="271"/>
    </location>
</feature>
<dbReference type="PROSITE" id="PS50850">
    <property type="entry name" value="MFS"/>
    <property type="match status" value="1"/>
</dbReference>
<evidence type="ECO:0000259" key="8">
    <source>
        <dbReference type="PROSITE" id="PS50850"/>
    </source>
</evidence>
<dbReference type="InterPro" id="IPR020846">
    <property type="entry name" value="MFS_dom"/>
</dbReference>
<feature type="transmembrane region" description="Helical" evidence="7">
    <location>
        <begin position="221"/>
        <end position="242"/>
    </location>
</feature>
<keyword evidence="2" id="KW-0813">Transport</keyword>
<dbReference type="Pfam" id="PF05977">
    <property type="entry name" value="MFS_3"/>
    <property type="match status" value="1"/>
</dbReference>
<keyword evidence="10" id="KW-1185">Reference proteome</keyword>
<evidence type="ECO:0000256" key="3">
    <source>
        <dbReference type="ARBA" id="ARBA00022475"/>
    </source>
</evidence>
<dbReference type="PANTHER" id="PTHR23513:SF11">
    <property type="entry name" value="STAPHYLOFERRIN A TRANSPORTER"/>
    <property type="match status" value="1"/>
</dbReference>
<organism evidence="9 10">
    <name type="scientific">Calidithermus terrae</name>
    <dbReference type="NCBI Taxonomy" id="1408545"/>
    <lineage>
        <taxon>Bacteria</taxon>
        <taxon>Thermotogati</taxon>
        <taxon>Deinococcota</taxon>
        <taxon>Deinococci</taxon>
        <taxon>Thermales</taxon>
        <taxon>Thermaceae</taxon>
        <taxon>Calidithermus</taxon>
    </lineage>
</organism>
<keyword evidence="4 7" id="KW-0812">Transmembrane</keyword>
<feature type="domain" description="Major facilitator superfamily (MFS) profile" evidence="8">
    <location>
        <begin position="11"/>
        <end position="394"/>
    </location>
</feature>
<reference evidence="9 10" key="1">
    <citation type="submission" date="2018-08" db="EMBL/GenBank/DDBJ databases">
        <title>Meiothermus terrae DSM 26712 genome sequencing project.</title>
        <authorList>
            <person name="Da Costa M.S."/>
            <person name="Albuquerque L."/>
            <person name="Raposo P."/>
            <person name="Froufe H.J.C."/>
            <person name="Barroso C.S."/>
            <person name="Egas C."/>
        </authorList>
    </citation>
    <scope>NUCLEOTIDE SEQUENCE [LARGE SCALE GENOMIC DNA]</scope>
    <source>
        <strain evidence="9 10">DSM 26712</strain>
    </source>
</reference>
<dbReference type="SUPFAM" id="SSF103473">
    <property type="entry name" value="MFS general substrate transporter"/>
    <property type="match status" value="1"/>
</dbReference>
<dbReference type="AlphaFoldDB" id="A0A399E4Y2"/>
<keyword evidence="5 7" id="KW-1133">Transmembrane helix</keyword>
<feature type="transmembrane region" description="Helical" evidence="7">
    <location>
        <begin position="366"/>
        <end position="386"/>
    </location>
</feature>
<dbReference type="Proteomes" id="UP000265715">
    <property type="component" value="Unassembled WGS sequence"/>
</dbReference>
<evidence type="ECO:0000313" key="9">
    <source>
        <dbReference type="EMBL" id="RIH77800.1"/>
    </source>
</evidence>
<keyword evidence="6 7" id="KW-0472">Membrane</keyword>
<feature type="transmembrane region" description="Helical" evidence="7">
    <location>
        <begin position="48"/>
        <end position="69"/>
    </location>
</feature>
<feature type="transmembrane region" description="Helical" evidence="7">
    <location>
        <begin position="169"/>
        <end position="187"/>
    </location>
</feature>
<comment type="subcellular location">
    <subcellularLocation>
        <location evidence="1">Cell membrane</location>
        <topology evidence="1">Multi-pass membrane protein</topology>
    </subcellularLocation>
</comment>
<dbReference type="CDD" id="cd06173">
    <property type="entry name" value="MFS_MefA_like"/>
    <property type="match status" value="1"/>
</dbReference>
<evidence type="ECO:0000256" key="7">
    <source>
        <dbReference type="SAM" id="Phobius"/>
    </source>
</evidence>
<protein>
    <submittedName>
        <fullName evidence="9">Putative multidrug-efflux transporter</fullName>
    </submittedName>
</protein>
<feature type="transmembrane region" description="Helical" evidence="7">
    <location>
        <begin position="15"/>
        <end position="36"/>
    </location>
</feature>
<dbReference type="PANTHER" id="PTHR23513">
    <property type="entry name" value="INTEGRAL MEMBRANE EFFLUX PROTEIN-RELATED"/>
    <property type="match status" value="1"/>
</dbReference>
<dbReference type="GO" id="GO:0022857">
    <property type="term" value="F:transmembrane transporter activity"/>
    <property type="evidence" value="ECO:0007669"/>
    <property type="project" value="InterPro"/>
</dbReference>
<feature type="transmembrane region" description="Helical" evidence="7">
    <location>
        <begin position="76"/>
        <end position="97"/>
    </location>
</feature>
<dbReference type="OrthoDB" id="9775268at2"/>
<feature type="transmembrane region" description="Helical" evidence="7">
    <location>
        <begin position="340"/>
        <end position="360"/>
    </location>
</feature>
<comment type="caution">
    <text evidence="9">The sequence shown here is derived from an EMBL/GenBank/DDBJ whole genome shotgun (WGS) entry which is preliminary data.</text>
</comment>
<name>A0A399E4Y2_9DEIN</name>
<dbReference type="EMBL" id="QXDL01000278">
    <property type="protein sequence ID" value="RIH77800.1"/>
    <property type="molecule type" value="Genomic_DNA"/>
</dbReference>
<keyword evidence="3" id="KW-1003">Cell membrane</keyword>
<dbReference type="RefSeq" id="WP_119316587.1">
    <property type="nucleotide sequence ID" value="NZ_QXDL01000278.1"/>
</dbReference>
<evidence type="ECO:0000256" key="2">
    <source>
        <dbReference type="ARBA" id="ARBA00022448"/>
    </source>
</evidence>